<keyword evidence="2" id="KW-1185">Reference proteome</keyword>
<dbReference type="AlphaFoldDB" id="A0A218VD45"/>
<proteinExistence type="predicted"/>
<evidence type="ECO:0000313" key="2">
    <source>
        <dbReference type="Proteomes" id="UP000197619"/>
    </source>
</evidence>
<dbReference type="Proteomes" id="UP000197619">
    <property type="component" value="Unassembled WGS sequence"/>
</dbReference>
<protein>
    <submittedName>
        <fullName evidence="1">Uncharacterized protein</fullName>
    </submittedName>
</protein>
<evidence type="ECO:0000313" key="1">
    <source>
        <dbReference type="EMBL" id="OWK64017.1"/>
    </source>
</evidence>
<sequence length="122" mass="13453">MYPHIPMITQVVSQPNPISSKPPADLNSPLLTVSLRQPKSMWFCGSRKGALLFSSAGCRDNRRASTWPRAHRAIMPSSITAARRSSDEHGDFSVNRSQSSWVTAGFISSFCTNSEICKRNAI</sequence>
<gene>
    <name evidence="1" type="ORF">RLOC_00011980</name>
</gene>
<name>A0A218VD45_9PASE</name>
<accession>A0A218VD45</accession>
<comment type="caution">
    <text evidence="1">The sequence shown here is derived from an EMBL/GenBank/DDBJ whole genome shotgun (WGS) entry which is preliminary data.</text>
</comment>
<dbReference type="EMBL" id="MUZQ01000007">
    <property type="protein sequence ID" value="OWK64017.1"/>
    <property type="molecule type" value="Genomic_DNA"/>
</dbReference>
<organism evidence="1 2">
    <name type="scientific">Lonchura striata</name>
    <name type="common">white-rumped munia</name>
    <dbReference type="NCBI Taxonomy" id="40157"/>
    <lineage>
        <taxon>Eukaryota</taxon>
        <taxon>Metazoa</taxon>
        <taxon>Chordata</taxon>
        <taxon>Craniata</taxon>
        <taxon>Vertebrata</taxon>
        <taxon>Euteleostomi</taxon>
        <taxon>Archelosauria</taxon>
        <taxon>Archosauria</taxon>
        <taxon>Dinosauria</taxon>
        <taxon>Saurischia</taxon>
        <taxon>Theropoda</taxon>
        <taxon>Coelurosauria</taxon>
        <taxon>Aves</taxon>
        <taxon>Neognathae</taxon>
        <taxon>Neoaves</taxon>
        <taxon>Telluraves</taxon>
        <taxon>Australaves</taxon>
        <taxon>Passeriformes</taxon>
        <taxon>Passeroidea</taxon>
        <taxon>Estrildidae</taxon>
        <taxon>Estrildinae</taxon>
        <taxon>Lonchura</taxon>
    </lineage>
</organism>
<reference evidence="1 2" key="1">
    <citation type="submission" date="2017-05" db="EMBL/GenBank/DDBJ databases">
        <title>Genome of assembly of the Bengalese finch, Lonchura striata domestica.</title>
        <authorList>
            <person name="Colquitt B.M."/>
            <person name="Brainard M.S."/>
        </authorList>
    </citation>
    <scope>NUCLEOTIDE SEQUENCE [LARGE SCALE GENOMIC DNA]</scope>
    <source>
        <strain evidence="1">White83orange57</strain>
    </source>
</reference>